<dbReference type="Proteomes" id="UP000254634">
    <property type="component" value="Unassembled WGS sequence"/>
</dbReference>
<evidence type="ECO:0000313" key="3">
    <source>
        <dbReference type="Proteomes" id="UP000254634"/>
    </source>
</evidence>
<dbReference type="Pfam" id="PF26336">
    <property type="entry name" value="MacP_activator"/>
    <property type="match status" value="1"/>
</dbReference>
<dbReference type="EMBL" id="UHFR01000005">
    <property type="protein sequence ID" value="SUN77445.1"/>
    <property type="molecule type" value="Genomic_DNA"/>
</dbReference>
<name>A0A380L268_9STRE</name>
<organism evidence="2 3">
    <name type="scientific">Streptococcus massiliensis</name>
    <dbReference type="NCBI Taxonomy" id="313439"/>
    <lineage>
        <taxon>Bacteria</taxon>
        <taxon>Bacillati</taxon>
        <taxon>Bacillota</taxon>
        <taxon>Bacilli</taxon>
        <taxon>Lactobacillales</taxon>
        <taxon>Streptococcaceae</taxon>
        <taxon>Streptococcus</taxon>
    </lineage>
</organism>
<gene>
    <name evidence="2" type="ORF">NCTC13765_01970</name>
</gene>
<reference evidence="2" key="1">
    <citation type="submission" date="2018-06" db="EMBL/GenBank/DDBJ databases">
        <authorList>
            <consortium name="Pathogen Informatics"/>
            <person name="Doyle S."/>
        </authorList>
    </citation>
    <scope>NUCLEOTIDE SEQUENCE [LARGE SCALE GENOMIC DNA]</scope>
    <source>
        <strain evidence="2">NCTC13765</strain>
    </source>
</reference>
<evidence type="ECO:0000256" key="1">
    <source>
        <dbReference type="SAM" id="Phobius"/>
    </source>
</evidence>
<dbReference type="InterPro" id="IPR047752">
    <property type="entry name" value="MacP"/>
</dbReference>
<dbReference type="RefSeq" id="WP_018370998.1">
    <property type="nucleotide sequence ID" value="NZ_UHFR01000005.1"/>
</dbReference>
<keyword evidence="1" id="KW-1133">Transmembrane helix</keyword>
<evidence type="ECO:0000313" key="2">
    <source>
        <dbReference type="EMBL" id="SUN77445.1"/>
    </source>
</evidence>
<protein>
    <submittedName>
        <fullName evidence="2">Membrane protein</fullName>
    </submittedName>
</protein>
<accession>A0A380L268</accession>
<keyword evidence="3" id="KW-1185">Reference proteome</keyword>
<proteinExistence type="predicted"/>
<dbReference type="STRING" id="1123307.GCA_000380065_00312"/>
<dbReference type="OrthoDB" id="2243846at2"/>
<feature type="transmembrane region" description="Helical" evidence="1">
    <location>
        <begin position="89"/>
        <end position="106"/>
    </location>
</feature>
<dbReference type="AlphaFoldDB" id="A0A380L268"/>
<keyword evidence="1" id="KW-0472">Membrane</keyword>
<dbReference type="NCBIfam" id="NF038277">
    <property type="entry name" value="accessory_MacP"/>
    <property type="match status" value="1"/>
</dbReference>
<sequence length="107" mass="11907">MGKPLLTDEIIERANRGEIISGPPLTDDEETKILRTSATSTPFGYASPNNHHQSVSQETLHIKVEPSVVKSRRIENEKRGLFQAKLNKILLVVVLLLAILIAAIIWL</sequence>
<keyword evidence="1" id="KW-0812">Transmembrane</keyword>